<dbReference type="InterPro" id="IPR050263">
    <property type="entry name" value="Bact_Fimbrial_Adh_Pro"/>
</dbReference>
<accession>A0A1Q4P4E7</accession>
<dbReference type="SUPFAM" id="SSF49401">
    <property type="entry name" value="Bacterial adhesins"/>
    <property type="match status" value="1"/>
</dbReference>
<dbReference type="InterPro" id="IPR000259">
    <property type="entry name" value="Adhesion_dom_fimbrial"/>
</dbReference>
<feature type="domain" description="Fimbrial-type adhesion" evidence="2">
    <location>
        <begin position="31"/>
        <end position="178"/>
    </location>
</feature>
<name>A0A1Q4P4E7_SERMA</name>
<dbReference type="InterPro" id="IPR008966">
    <property type="entry name" value="Adhesion_dom_sf"/>
</dbReference>
<dbReference type="InterPro" id="IPR036937">
    <property type="entry name" value="Adhesion_dom_fimbrial_sf"/>
</dbReference>
<dbReference type="OrthoDB" id="6522787at2"/>
<evidence type="ECO:0000256" key="1">
    <source>
        <dbReference type="SAM" id="SignalP"/>
    </source>
</evidence>
<evidence type="ECO:0000313" key="3">
    <source>
        <dbReference type="EMBL" id="OKB67977.1"/>
    </source>
</evidence>
<protein>
    <submittedName>
        <fullName evidence="3">Fimbria A protein</fullName>
    </submittedName>
</protein>
<proteinExistence type="predicted"/>
<dbReference type="AlphaFoldDB" id="A0A1Q4P4E7"/>
<dbReference type="GO" id="GO:0009289">
    <property type="term" value="C:pilus"/>
    <property type="evidence" value="ECO:0007669"/>
    <property type="project" value="InterPro"/>
</dbReference>
<dbReference type="Pfam" id="PF00419">
    <property type="entry name" value="Fimbrial"/>
    <property type="match status" value="1"/>
</dbReference>
<dbReference type="EMBL" id="MJAO01000004">
    <property type="protein sequence ID" value="OKB67977.1"/>
    <property type="molecule type" value="Genomic_DNA"/>
</dbReference>
<dbReference type="GO" id="GO:0043709">
    <property type="term" value="P:cell adhesion involved in single-species biofilm formation"/>
    <property type="evidence" value="ECO:0007669"/>
    <property type="project" value="TreeGrafter"/>
</dbReference>
<evidence type="ECO:0000259" key="2">
    <source>
        <dbReference type="Pfam" id="PF00419"/>
    </source>
</evidence>
<dbReference type="Gene3D" id="2.60.40.1090">
    <property type="entry name" value="Fimbrial-type adhesion domain"/>
    <property type="match status" value="1"/>
</dbReference>
<evidence type="ECO:0000313" key="4">
    <source>
        <dbReference type="Proteomes" id="UP000185770"/>
    </source>
</evidence>
<dbReference type="PANTHER" id="PTHR33420:SF26">
    <property type="entry name" value="FIMBRIAL SUBUNIT"/>
    <property type="match status" value="1"/>
</dbReference>
<comment type="caution">
    <text evidence="3">The sequence shown here is derived from an EMBL/GenBank/DDBJ whole genome shotgun (WGS) entry which is preliminary data.</text>
</comment>
<keyword evidence="1" id="KW-0732">Signal</keyword>
<feature type="signal peptide" evidence="1">
    <location>
        <begin position="1"/>
        <end position="23"/>
    </location>
</feature>
<dbReference type="PANTHER" id="PTHR33420">
    <property type="entry name" value="FIMBRIAL SUBUNIT ELFA-RELATED"/>
    <property type="match status" value="1"/>
</dbReference>
<organism evidence="3 4">
    <name type="scientific">Serratia marcescens</name>
    <dbReference type="NCBI Taxonomy" id="615"/>
    <lineage>
        <taxon>Bacteria</taxon>
        <taxon>Pseudomonadati</taxon>
        <taxon>Pseudomonadota</taxon>
        <taxon>Gammaproteobacteria</taxon>
        <taxon>Enterobacterales</taxon>
        <taxon>Yersiniaceae</taxon>
        <taxon>Serratia</taxon>
    </lineage>
</organism>
<sequence>MNKLNKTILAAVIAFGATSMAQADQGHGKVTFTGSIIDAPCSITPESIDQTVDLGQISNVALSDGGKSTPRNFSIDLENCTFGDDGAGNLNKNKVTVTFTGMESAADNGLLAVTGTAQGASIAIADGSGQIIKLGQPTKPHSLQNGKNTLSYAAYMQGDGAAVTEGEFQAVADFTLAYN</sequence>
<gene>
    <name evidence="3" type="ORF">BHU62_05840</name>
</gene>
<feature type="chain" id="PRO_5010358460" evidence="1">
    <location>
        <begin position="24"/>
        <end position="179"/>
    </location>
</feature>
<reference evidence="3 4" key="1">
    <citation type="submission" date="2016-09" db="EMBL/GenBank/DDBJ databases">
        <title>Serratia marcescens MSU-97 and epiphytic antimycotic-producing bacteria.</title>
        <authorList>
            <person name="Matilla M.A."/>
        </authorList>
    </citation>
    <scope>NUCLEOTIDE SEQUENCE [LARGE SCALE GENOMIC DNA]</scope>
    <source>
        <strain evidence="3 4">MSU-97</strain>
    </source>
</reference>
<dbReference type="Proteomes" id="UP000185770">
    <property type="component" value="Unassembled WGS sequence"/>
</dbReference>